<organism evidence="2">
    <name type="scientific">Drosophila melanogaster</name>
    <name type="common">Fruit fly</name>
    <dbReference type="NCBI Taxonomy" id="7227"/>
    <lineage>
        <taxon>Eukaryota</taxon>
        <taxon>Metazoa</taxon>
        <taxon>Ecdysozoa</taxon>
        <taxon>Arthropoda</taxon>
        <taxon>Hexapoda</taxon>
        <taxon>Insecta</taxon>
        <taxon>Pterygota</taxon>
        <taxon>Neoptera</taxon>
        <taxon>Endopterygota</taxon>
        <taxon>Diptera</taxon>
        <taxon>Brachycera</taxon>
        <taxon>Muscomorpha</taxon>
        <taxon>Ephydroidea</taxon>
        <taxon>Drosophilidae</taxon>
        <taxon>Drosophila</taxon>
        <taxon>Sophophora</taxon>
    </lineage>
</organism>
<name>Q6IM50_DROME</name>
<dbReference type="AlphaFoldDB" id="Q6IM50"/>
<gene>
    <name evidence="2" type="ORF">HDC07480</name>
</gene>
<dbReference type="EMBL" id="BK001816">
    <property type="protein sequence ID" value="DAA02660.1"/>
    <property type="molecule type" value="Genomic_DNA"/>
</dbReference>
<proteinExistence type="predicted"/>
<protein>
    <submittedName>
        <fullName evidence="2">HDC07480</fullName>
    </submittedName>
</protein>
<evidence type="ECO:0000313" key="2">
    <source>
        <dbReference type="EMBL" id="DAA02660.1"/>
    </source>
</evidence>
<keyword evidence="1" id="KW-0472">Membrane</keyword>
<keyword evidence="1" id="KW-1133">Transmembrane helix</keyword>
<sequence>MTFFRLAAAVWANSCCRFCLLARGLMIEQPVRPFVPLPWATPPPKTPSHPPPLGDGIGGKSPAPSLLLWNCQFCCQSTDAAALMLLLLLLLLLFAATATGDMENLLPSPGVTQSGCKTGIKATKTAAAAAQRASHPYTEVVVA</sequence>
<feature type="transmembrane region" description="Helical" evidence="1">
    <location>
        <begin position="80"/>
        <end position="98"/>
    </location>
</feature>
<reference evidence="2" key="1">
    <citation type="journal article" date="2003" name="Genome Biol.">
        <title>An integrated gene annotation and transcriptional profiling approach towards the full gene content of the Drosophila genome.</title>
        <authorList>
            <person name="Hild M."/>
            <person name="Beckmann B."/>
            <person name="Haas S.A."/>
            <person name="Koch B."/>
            <person name="Solovyev V."/>
            <person name="Busold C."/>
            <person name="Fellenberg K."/>
            <person name="Boutros M."/>
            <person name="Vingron M."/>
            <person name="Sauer F."/>
            <person name="Hoheisel J.D."/>
            <person name="Paro R."/>
        </authorList>
    </citation>
    <scope>NUCLEOTIDE SEQUENCE</scope>
</reference>
<accession>Q6IM50</accession>
<keyword evidence="1" id="KW-0812">Transmembrane</keyword>
<evidence type="ECO:0000256" key="1">
    <source>
        <dbReference type="SAM" id="Phobius"/>
    </source>
</evidence>